<proteinExistence type="predicted"/>
<sequence length="515" mass="60398">MNKAHIFIVNRLQELKTLQLEQAEALFKLSSSSIYRYTHEINEQLPKDKYIIIHDLNVVSNLHYEDYLAFVKQLTFQNYSPSQLERFQYLLVVSFFNKTINLSKIYDKLGLSLSTKKKDRKQFSDYLNAIDLTLKPIPGKGVRIEGNEFQLRARVSHILARLIEVNSEGLLYQRQANNPIEREIFHACFNPIFTRHTDAIQHLLSFLPAQDLFISYPSKKYLISFVCLSHYRISLGKVIDVPLHSPLEISQYQFSQNSIENSHFNLVLCGQDFKQVEPIKLDALLADIVKKLVDDVEQNIITTFHKKESLCTEAYSFLYRCILRNLCSFDFFDDKLLLAKEEYINLFHVIARHIKAFESTYLPLKETQLATLTLIFRQHIIKNKLAGRNRKKIIIVTNSAKEKTNFFIELLKQVVEIDVLASIHINELDLLTDVEFDYLITFSNRISAILYQRKYNILKLNYFIRDQDIQHLLQHGFSDNARRKLLASDFAKQLQQLDDDQIEDYLTANYPDYFL</sequence>
<reference evidence="4 5" key="1">
    <citation type="submission" date="2016-10" db="EMBL/GenBank/DDBJ databases">
        <authorList>
            <person name="de Groot N.N."/>
        </authorList>
    </citation>
    <scope>NUCLEOTIDE SEQUENCE [LARGE SCALE GENOMIC DNA]</scope>
    <source>
        <strain evidence="4 5">CGMCC 1.10434</strain>
    </source>
</reference>
<dbReference type="InterPro" id="IPR007737">
    <property type="entry name" value="Mga_HTH"/>
</dbReference>
<protein>
    <submittedName>
        <fullName evidence="4">Transcriptional antiterminator</fullName>
    </submittedName>
</protein>
<evidence type="ECO:0000256" key="1">
    <source>
        <dbReference type="ARBA" id="ARBA00023015"/>
    </source>
</evidence>
<gene>
    <name evidence="4" type="ORF">SAMN04488134_108158</name>
</gene>
<keyword evidence="2" id="KW-0804">Transcription</keyword>
<dbReference type="EMBL" id="FODJ01000008">
    <property type="protein sequence ID" value="SEO53234.1"/>
    <property type="molecule type" value="Genomic_DNA"/>
</dbReference>
<feature type="domain" description="Mga helix-turn-helix" evidence="3">
    <location>
        <begin position="88"/>
        <end position="152"/>
    </location>
</feature>
<evidence type="ECO:0000313" key="5">
    <source>
        <dbReference type="Proteomes" id="UP000199300"/>
    </source>
</evidence>
<evidence type="ECO:0000256" key="2">
    <source>
        <dbReference type="ARBA" id="ARBA00023163"/>
    </source>
</evidence>
<accession>A0A1H8QH47</accession>
<organism evidence="4 5">
    <name type="scientific">Amphibacillus marinus</name>
    <dbReference type="NCBI Taxonomy" id="872970"/>
    <lineage>
        <taxon>Bacteria</taxon>
        <taxon>Bacillati</taxon>
        <taxon>Bacillota</taxon>
        <taxon>Bacilli</taxon>
        <taxon>Bacillales</taxon>
        <taxon>Bacillaceae</taxon>
        <taxon>Amphibacillus</taxon>
    </lineage>
</organism>
<dbReference type="RefSeq" id="WP_091498563.1">
    <property type="nucleotide sequence ID" value="NZ_FODJ01000008.1"/>
</dbReference>
<dbReference type="STRING" id="872970.SAMN04488134_108158"/>
<evidence type="ECO:0000313" key="4">
    <source>
        <dbReference type="EMBL" id="SEO53234.1"/>
    </source>
</evidence>
<dbReference type="Pfam" id="PF05043">
    <property type="entry name" value="Mga"/>
    <property type="match status" value="1"/>
</dbReference>
<dbReference type="Proteomes" id="UP000199300">
    <property type="component" value="Unassembled WGS sequence"/>
</dbReference>
<evidence type="ECO:0000259" key="3">
    <source>
        <dbReference type="Pfam" id="PF05043"/>
    </source>
</evidence>
<keyword evidence="5" id="KW-1185">Reference proteome</keyword>
<dbReference type="PANTHER" id="PTHR30185:SF18">
    <property type="entry name" value="TRANSCRIPTIONAL REGULATOR MTLR"/>
    <property type="match status" value="1"/>
</dbReference>
<keyword evidence="1" id="KW-0805">Transcription regulation</keyword>
<dbReference type="InterPro" id="IPR050661">
    <property type="entry name" value="BglG_antiterminators"/>
</dbReference>
<dbReference type="PANTHER" id="PTHR30185">
    <property type="entry name" value="CRYPTIC BETA-GLUCOSIDE BGL OPERON ANTITERMINATOR"/>
    <property type="match status" value="1"/>
</dbReference>
<dbReference type="OrthoDB" id="6491624at2"/>
<name>A0A1H8QH47_9BACI</name>
<dbReference type="AlphaFoldDB" id="A0A1H8QH47"/>